<sequence>MKSYSIFILVLLAFYIFAEYTRRKGFEHLTIKRSLDKNRIFPGEQFNVITQIDNEKRFPVSFLNIEEEYPFGFERIKFKTSLKNANMNYYSSSYTILGYERIKRYHPSIINKRGVYYLRNISLSLGDIFGFSNLKQENEDFLEIIVYPIVLPAKKIFFENNSIQGDIVVKRWIFSDPIYIRGLREYTRGDRMKDIHWNSSLRMNKLLVKEYEYTSEREVVFVINVQCSKPYWAFMDGEAIERAVDIVTALSNWTIKQGIPTGVLTNANMISYKGEFNNEILPGVNNFKSILEFGARMDKAPKVEFDEFLKEKGKYFRKNSIYIILTPYMNDDIINEIIKLRRYGFMMRIIDISKEGSLPEIDHVEKIHYEGKGEI</sequence>
<accession>A0ABS6F4U6</accession>
<protein>
    <submittedName>
        <fullName evidence="2">DUF58 domain-containing protein</fullName>
    </submittedName>
</protein>
<evidence type="ECO:0000313" key="3">
    <source>
        <dbReference type="Proteomes" id="UP000736583"/>
    </source>
</evidence>
<feature type="domain" description="DUF58" evidence="1">
    <location>
        <begin position="183"/>
        <end position="268"/>
    </location>
</feature>
<evidence type="ECO:0000259" key="1">
    <source>
        <dbReference type="Pfam" id="PF01882"/>
    </source>
</evidence>
<comment type="caution">
    <text evidence="2">The sequence shown here is derived from an EMBL/GenBank/DDBJ whole genome shotgun (WGS) entry which is preliminary data.</text>
</comment>
<dbReference type="InterPro" id="IPR002881">
    <property type="entry name" value="DUF58"/>
</dbReference>
<dbReference type="Pfam" id="PF01882">
    <property type="entry name" value="DUF58"/>
    <property type="match status" value="1"/>
</dbReference>
<dbReference type="PANTHER" id="PTHR34351:SF2">
    <property type="entry name" value="DUF58 DOMAIN-CONTAINING PROTEIN"/>
    <property type="match status" value="1"/>
</dbReference>
<dbReference type="Proteomes" id="UP000736583">
    <property type="component" value="Unassembled WGS sequence"/>
</dbReference>
<dbReference type="EMBL" id="JAHLQL010000004">
    <property type="protein sequence ID" value="MBU5592567.1"/>
    <property type="molecule type" value="Genomic_DNA"/>
</dbReference>
<name>A0ABS6F4U6_9CLOT</name>
<reference evidence="2 3" key="1">
    <citation type="submission" date="2021-06" db="EMBL/GenBank/DDBJ databases">
        <authorList>
            <person name="Sun Q."/>
            <person name="Li D."/>
        </authorList>
    </citation>
    <scope>NUCLEOTIDE SEQUENCE [LARGE SCALE GENOMIC DNA]</scope>
    <source>
        <strain evidence="2 3">MSJ-4</strain>
    </source>
</reference>
<dbReference type="PANTHER" id="PTHR34351">
    <property type="entry name" value="SLR1927 PROTEIN-RELATED"/>
    <property type="match status" value="1"/>
</dbReference>
<proteinExistence type="predicted"/>
<organism evidence="2 3">
    <name type="scientific">Clostridium simiarum</name>
    <dbReference type="NCBI Taxonomy" id="2841506"/>
    <lineage>
        <taxon>Bacteria</taxon>
        <taxon>Bacillati</taxon>
        <taxon>Bacillota</taxon>
        <taxon>Clostridia</taxon>
        <taxon>Eubacteriales</taxon>
        <taxon>Clostridiaceae</taxon>
        <taxon>Clostridium</taxon>
    </lineage>
</organism>
<evidence type="ECO:0000313" key="2">
    <source>
        <dbReference type="EMBL" id="MBU5592567.1"/>
    </source>
</evidence>
<dbReference type="RefSeq" id="WP_216457334.1">
    <property type="nucleotide sequence ID" value="NZ_JAHLQL010000004.1"/>
</dbReference>
<gene>
    <name evidence="2" type="ORF">KQI89_12450</name>
</gene>
<keyword evidence="3" id="KW-1185">Reference proteome</keyword>